<sequence length="130" mass="14500">MKVSLDSLDEEIKKELENFNAEVINAANDSFQETAKEAAEMLKKGGPYQERTGAYTKDWAVDKRGSRTSVVTGLNGYSVYNKKHYQLTHLLENGHQSRKGGRVKAFSHIAPVNEQLGEMVTGKIESKLRG</sequence>
<name>A0A1E3UGQ3_9FIRM</name>
<gene>
    <name evidence="1" type="ORF">BEI59_16270</name>
</gene>
<organism evidence="1 2">
    <name type="scientific">Eisenbergiella tayi</name>
    <dbReference type="NCBI Taxonomy" id="1432052"/>
    <lineage>
        <taxon>Bacteria</taxon>
        <taxon>Bacillati</taxon>
        <taxon>Bacillota</taxon>
        <taxon>Clostridia</taxon>
        <taxon>Lachnospirales</taxon>
        <taxon>Lachnospiraceae</taxon>
        <taxon>Eisenbergiella</taxon>
    </lineage>
</organism>
<dbReference type="Pfam" id="PF04883">
    <property type="entry name" value="HK97-gp10_like"/>
    <property type="match status" value="1"/>
</dbReference>
<evidence type="ECO:0000313" key="1">
    <source>
        <dbReference type="EMBL" id="ODR50408.1"/>
    </source>
</evidence>
<accession>A0A1E3UGQ3</accession>
<comment type="caution">
    <text evidence="1">The sequence shown here is derived from an EMBL/GenBank/DDBJ whole genome shotgun (WGS) entry which is preliminary data.</text>
</comment>
<reference evidence="1 2" key="1">
    <citation type="submission" date="2016-08" db="EMBL/GenBank/DDBJ databases">
        <authorList>
            <person name="Seilhamer J.J."/>
        </authorList>
    </citation>
    <scope>NUCLEOTIDE SEQUENCE [LARGE SCALE GENOMIC DNA]</scope>
    <source>
        <strain evidence="1 2">NML150140-1</strain>
    </source>
</reference>
<dbReference type="RefSeq" id="WP_007037240.1">
    <property type="nucleotide sequence ID" value="NZ_MEHA01000011.1"/>
</dbReference>
<protein>
    <recommendedName>
        <fullName evidence="3">HK97 gp10 family phage protein</fullName>
    </recommendedName>
</protein>
<proteinExistence type="predicted"/>
<dbReference type="AlphaFoldDB" id="A0A1E3UGQ3"/>
<dbReference type="OrthoDB" id="1696709at2"/>
<dbReference type="EMBL" id="MEHA01000011">
    <property type="protein sequence ID" value="ODR50408.1"/>
    <property type="molecule type" value="Genomic_DNA"/>
</dbReference>
<dbReference type="InterPro" id="IPR010064">
    <property type="entry name" value="HK97-gp10_tail"/>
</dbReference>
<evidence type="ECO:0008006" key="3">
    <source>
        <dbReference type="Google" id="ProtNLM"/>
    </source>
</evidence>
<dbReference type="Proteomes" id="UP000094271">
    <property type="component" value="Unassembled WGS sequence"/>
</dbReference>
<evidence type="ECO:0000313" key="2">
    <source>
        <dbReference type="Proteomes" id="UP000094271"/>
    </source>
</evidence>